<dbReference type="GeneID" id="9461540"/>
<reference evidence="2" key="1">
    <citation type="journal article" date="2009" name="Nature">
        <title>Genome sequence and analysis of the Irish potato famine pathogen Phytophthora infestans.</title>
        <authorList>
            <consortium name="The Broad Institute Genome Sequencing Platform"/>
            <person name="Haas B.J."/>
            <person name="Kamoun S."/>
            <person name="Zody M.C."/>
            <person name="Jiang R.H."/>
            <person name="Handsaker R.E."/>
            <person name="Cano L.M."/>
            <person name="Grabherr M."/>
            <person name="Kodira C.D."/>
            <person name="Raffaele S."/>
            <person name="Torto-Alalibo T."/>
            <person name="Bozkurt T.O."/>
            <person name="Ah-Fong A.M."/>
            <person name="Alvarado L."/>
            <person name="Anderson V.L."/>
            <person name="Armstrong M.R."/>
            <person name="Avrova A."/>
            <person name="Baxter L."/>
            <person name="Beynon J."/>
            <person name="Boevink P.C."/>
            <person name="Bollmann S.R."/>
            <person name="Bos J.I."/>
            <person name="Bulone V."/>
            <person name="Cai G."/>
            <person name="Cakir C."/>
            <person name="Carrington J.C."/>
            <person name="Chawner M."/>
            <person name="Conti L."/>
            <person name="Costanzo S."/>
            <person name="Ewan R."/>
            <person name="Fahlgren N."/>
            <person name="Fischbach M.A."/>
            <person name="Fugelstad J."/>
            <person name="Gilroy E.M."/>
            <person name="Gnerre S."/>
            <person name="Green P.J."/>
            <person name="Grenville-Briggs L.J."/>
            <person name="Griffith J."/>
            <person name="Grunwald N.J."/>
            <person name="Horn K."/>
            <person name="Horner N.R."/>
            <person name="Hu C.H."/>
            <person name="Huitema E."/>
            <person name="Jeong D.H."/>
            <person name="Jones A.M."/>
            <person name="Jones J.D."/>
            <person name="Jones R.W."/>
            <person name="Karlsson E.K."/>
            <person name="Kunjeti S.G."/>
            <person name="Lamour K."/>
            <person name="Liu Z."/>
            <person name="Ma L."/>
            <person name="Maclean D."/>
            <person name="Chibucos M.C."/>
            <person name="McDonald H."/>
            <person name="McWalters J."/>
            <person name="Meijer H.J."/>
            <person name="Morgan W."/>
            <person name="Morris P.F."/>
            <person name="Munro C.A."/>
            <person name="O'Neill K."/>
            <person name="Ospina-Giraldo M."/>
            <person name="Pinzon A."/>
            <person name="Pritchard L."/>
            <person name="Ramsahoye B."/>
            <person name="Ren Q."/>
            <person name="Restrepo S."/>
            <person name="Roy S."/>
            <person name="Sadanandom A."/>
            <person name="Savidor A."/>
            <person name="Schornack S."/>
            <person name="Schwartz D.C."/>
            <person name="Schumann U.D."/>
            <person name="Schwessinger B."/>
            <person name="Seyer L."/>
            <person name="Sharpe T."/>
            <person name="Silvar C."/>
            <person name="Song J."/>
            <person name="Studholme D.J."/>
            <person name="Sykes S."/>
            <person name="Thines M."/>
            <person name="van de Vondervoort P.J."/>
            <person name="Phuntumart V."/>
            <person name="Wawra S."/>
            <person name="Weide R."/>
            <person name="Win J."/>
            <person name="Young C."/>
            <person name="Zhou S."/>
            <person name="Fry W."/>
            <person name="Meyers B.C."/>
            <person name="van West P."/>
            <person name="Ristaino J."/>
            <person name="Govers F."/>
            <person name="Birch P.R."/>
            <person name="Whisson S.C."/>
            <person name="Judelson H.S."/>
            <person name="Nusbaum C."/>
        </authorList>
    </citation>
    <scope>NUCLEOTIDE SEQUENCE [LARGE SCALE GENOMIC DNA]</scope>
    <source>
        <strain evidence="2">T30-4</strain>
    </source>
</reference>
<evidence type="ECO:0000313" key="1">
    <source>
        <dbReference type="EMBL" id="EEY55623.1"/>
    </source>
</evidence>
<dbReference type="AlphaFoldDB" id="D0NCA9"/>
<evidence type="ECO:0000313" key="2">
    <source>
        <dbReference type="Proteomes" id="UP000006643"/>
    </source>
</evidence>
<protein>
    <submittedName>
        <fullName evidence="1">Uncharacterized protein</fullName>
    </submittedName>
</protein>
<name>D0NCA9_PHYIT</name>
<dbReference type="HOGENOM" id="CLU_1725884_0_0_1"/>
<dbReference type="VEuPathDB" id="FungiDB:PITG_09572"/>
<accession>D0NCA9</accession>
<organism evidence="1 2">
    <name type="scientific">Phytophthora infestans (strain T30-4)</name>
    <name type="common">Potato late blight agent</name>
    <dbReference type="NCBI Taxonomy" id="403677"/>
    <lineage>
        <taxon>Eukaryota</taxon>
        <taxon>Sar</taxon>
        <taxon>Stramenopiles</taxon>
        <taxon>Oomycota</taxon>
        <taxon>Peronosporomycetes</taxon>
        <taxon>Peronosporales</taxon>
        <taxon>Peronosporaceae</taxon>
        <taxon>Phytophthora</taxon>
    </lineage>
</organism>
<dbReference type="InParanoid" id="D0NCA9"/>
<dbReference type="Proteomes" id="UP000006643">
    <property type="component" value="Unassembled WGS sequence"/>
</dbReference>
<proteinExistence type="predicted"/>
<sequence length="152" mass="17016">MAVAKNLSYYDKSGVVGSTPSSASRSGWKSRNGEMLYENGFGHCSSSTSSSLDSDEDRFQDGLKWEYTEQLESIRVEKVKVKSETKKSVFYFRGVTQVEGTIEERPAYPSSSHLQTKYPTRDVEEAPPLFIQLENDIQAFSMGPSKRELGPP</sequence>
<keyword evidence="2" id="KW-1185">Reference proteome</keyword>
<gene>
    <name evidence="1" type="ORF">PITG_09572</name>
</gene>
<dbReference type="EMBL" id="DS028132">
    <property type="protein sequence ID" value="EEY55623.1"/>
    <property type="molecule type" value="Genomic_DNA"/>
</dbReference>
<dbReference type="KEGG" id="pif:PITG_09572"/>
<dbReference type="RefSeq" id="XP_002903199.1">
    <property type="nucleotide sequence ID" value="XM_002903153.1"/>
</dbReference>